<dbReference type="RefSeq" id="WP_026466856.1">
    <property type="nucleotide sequence ID" value="NZ_KB913032.1"/>
</dbReference>
<evidence type="ECO:0000256" key="1">
    <source>
        <dbReference type="SAM" id="MobiDB-lite"/>
    </source>
</evidence>
<dbReference type="AlphaFoldDB" id="A0A229RGP0"/>
<feature type="region of interest" description="Disordered" evidence="1">
    <location>
        <begin position="295"/>
        <end position="404"/>
    </location>
</feature>
<dbReference type="Proteomes" id="UP000215563">
    <property type="component" value="Unassembled WGS sequence"/>
</dbReference>
<dbReference type="EMBL" id="NMQU01000101">
    <property type="protein sequence ID" value="OXM45621.1"/>
    <property type="molecule type" value="Genomic_DNA"/>
</dbReference>
<sequence>MIPYQLLPIEMHDEMARAEAGKVPAMLEAAQMWTEIRAWIDTTAAEVSTRVGELSPEWTDDAGRQHEEKAQRTLAELKFWGDRIDLAKPAETLTTLASDVTATAAAVAALHAEYRLAVLNPLGALAALGIQQASGLKMTELGGHFDTSMLSVCAAAGIQSPSDLLPAQEAVSAKGNSPTDFLAAAEAGMDALTELQGLAETAGSFGGGTGAEGLSGQSGLGGLGGQNGSSGLSLAGLAPLPSTGSSLPSLGGLGGGLPGGSGLPPMPSGLFGGIGAAGGIGGLGGAAKPVAGKRAPSLASEIQPGAANTGSAKSAGTGVPPMMSPQGGGGQATAGTLRPGSSDQPTGRNGSGKRTSSGKSDGVPAKLRGRAAVGEPDTGFTLARARQQDEPGSAQILDEDLWRR</sequence>
<organism evidence="2 3">
    <name type="scientific">Amycolatopsis alba DSM 44262</name>
    <dbReference type="NCBI Taxonomy" id="1125972"/>
    <lineage>
        <taxon>Bacteria</taxon>
        <taxon>Bacillati</taxon>
        <taxon>Actinomycetota</taxon>
        <taxon>Actinomycetes</taxon>
        <taxon>Pseudonocardiales</taxon>
        <taxon>Pseudonocardiaceae</taxon>
        <taxon>Amycolatopsis</taxon>
    </lineage>
</organism>
<evidence type="ECO:0000313" key="2">
    <source>
        <dbReference type="EMBL" id="OXM45621.1"/>
    </source>
</evidence>
<proteinExistence type="predicted"/>
<feature type="compositionally biased region" description="Polar residues" evidence="1">
    <location>
        <begin position="339"/>
        <end position="359"/>
    </location>
</feature>
<accession>A0A229RGP0</accession>
<comment type="caution">
    <text evidence="2">The sequence shown here is derived from an EMBL/GenBank/DDBJ whole genome shotgun (WGS) entry which is preliminary data.</text>
</comment>
<reference evidence="2 3" key="1">
    <citation type="submission" date="2017-07" db="EMBL/GenBank/DDBJ databases">
        <title>Amycolatopsis alba DSM 44262 Genome sequencing and assembly.</title>
        <authorList>
            <person name="Kaur N."/>
            <person name="Mayilraj S."/>
        </authorList>
    </citation>
    <scope>NUCLEOTIDE SEQUENCE [LARGE SCALE GENOMIC DNA]</scope>
    <source>
        <strain evidence="2 3">DSM 44262</strain>
    </source>
</reference>
<dbReference type="OrthoDB" id="3638037at2"/>
<gene>
    <name evidence="2" type="ORF">CFP75_30290</name>
</gene>
<evidence type="ECO:0008006" key="4">
    <source>
        <dbReference type="Google" id="ProtNLM"/>
    </source>
</evidence>
<keyword evidence="3" id="KW-1185">Reference proteome</keyword>
<name>A0A229RGP0_AMYAL</name>
<evidence type="ECO:0000313" key="3">
    <source>
        <dbReference type="Proteomes" id="UP000215563"/>
    </source>
</evidence>
<protein>
    <recommendedName>
        <fullName evidence="4">PPE family domain-containing protein</fullName>
    </recommendedName>
</protein>